<reference evidence="2" key="1">
    <citation type="journal article" date="2020" name="Sci. Rep.">
        <title>Chromosome-scale genome assembly for the duckweed Spirodela intermedia, integrating cytogenetic maps, PacBio and Oxford Nanopore libraries.</title>
        <authorList>
            <person name="Hoang P.T.N."/>
            <person name="Fiebig A."/>
            <person name="Novak P."/>
            <person name="Macas J."/>
            <person name="Cao H.X."/>
            <person name="Stepanenko A."/>
            <person name="Chen G."/>
            <person name="Borisjuk N."/>
            <person name="Scholz U."/>
            <person name="Schubert I."/>
        </authorList>
    </citation>
    <scope>NUCLEOTIDE SEQUENCE [LARGE SCALE GENOMIC DNA]</scope>
</reference>
<comment type="caution">
    <text evidence="1">The sequence shown here is derived from an EMBL/GenBank/DDBJ whole genome shotgun (WGS) entry which is preliminary data.</text>
</comment>
<name>A0ABN7E7X1_SPIIN</name>
<organism evidence="1 2">
    <name type="scientific">Spirodela intermedia</name>
    <name type="common">Intermediate duckweed</name>
    <dbReference type="NCBI Taxonomy" id="51605"/>
    <lineage>
        <taxon>Eukaryota</taxon>
        <taxon>Viridiplantae</taxon>
        <taxon>Streptophyta</taxon>
        <taxon>Embryophyta</taxon>
        <taxon>Tracheophyta</taxon>
        <taxon>Spermatophyta</taxon>
        <taxon>Magnoliopsida</taxon>
        <taxon>Liliopsida</taxon>
        <taxon>Araceae</taxon>
        <taxon>Lemnoideae</taxon>
        <taxon>Spirodela</taxon>
    </lineage>
</organism>
<keyword evidence="2" id="KW-1185">Reference proteome</keyword>
<evidence type="ECO:0000313" key="2">
    <source>
        <dbReference type="Proteomes" id="UP001189122"/>
    </source>
</evidence>
<dbReference type="EMBL" id="CACRZD030000041">
    <property type="protein sequence ID" value="CAA6673942.1"/>
    <property type="molecule type" value="Genomic_DNA"/>
</dbReference>
<accession>A0ABN7E7X1</accession>
<gene>
    <name evidence="1" type="ORF">SI7747_UN020300</name>
</gene>
<proteinExistence type="predicted"/>
<dbReference type="Proteomes" id="UP001189122">
    <property type="component" value="Unassembled WGS sequence"/>
</dbReference>
<evidence type="ECO:0000313" key="1">
    <source>
        <dbReference type="EMBL" id="CAA6673942.1"/>
    </source>
</evidence>
<protein>
    <submittedName>
        <fullName evidence="1">Uncharacterized protein</fullName>
    </submittedName>
</protein>
<sequence length="94" mass="11218">MAQNRHKVSTYRFTKYGQSMMTLRYYFTLKSSWRRDYLEHIKIAMDQVPLNLRLVHNEIYVGDEINKSNHNFAAMDVDSDDDDVYHIPKLKDSS</sequence>